<accession>A0A0F9EB19</accession>
<protein>
    <submittedName>
        <fullName evidence="1">Uncharacterized protein</fullName>
    </submittedName>
</protein>
<proteinExistence type="predicted"/>
<dbReference type="AlphaFoldDB" id="A0A0F9EB19"/>
<gene>
    <name evidence="1" type="ORF">LCGC14_2175550</name>
</gene>
<feature type="non-terminal residue" evidence="1">
    <location>
        <position position="69"/>
    </location>
</feature>
<sequence>MPEAIRRVRPVPVEDYLDNPHRGCCTFQHFEGDELFAGTSWSEEGPTEFPERKHPGPAPGYLPATVAYC</sequence>
<comment type="caution">
    <text evidence="1">The sequence shown here is derived from an EMBL/GenBank/DDBJ whole genome shotgun (WGS) entry which is preliminary data.</text>
</comment>
<dbReference type="EMBL" id="LAZR01028187">
    <property type="protein sequence ID" value="KKL63391.1"/>
    <property type="molecule type" value="Genomic_DNA"/>
</dbReference>
<organism evidence="1">
    <name type="scientific">marine sediment metagenome</name>
    <dbReference type="NCBI Taxonomy" id="412755"/>
    <lineage>
        <taxon>unclassified sequences</taxon>
        <taxon>metagenomes</taxon>
        <taxon>ecological metagenomes</taxon>
    </lineage>
</organism>
<reference evidence="1" key="1">
    <citation type="journal article" date="2015" name="Nature">
        <title>Complex archaea that bridge the gap between prokaryotes and eukaryotes.</title>
        <authorList>
            <person name="Spang A."/>
            <person name="Saw J.H."/>
            <person name="Jorgensen S.L."/>
            <person name="Zaremba-Niedzwiedzka K."/>
            <person name="Martijn J."/>
            <person name="Lind A.E."/>
            <person name="van Eijk R."/>
            <person name="Schleper C."/>
            <person name="Guy L."/>
            <person name="Ettema T.J."/>
        </authorList>
    </citation>
    <scope>NUCLEOTIDE SEQUENCE</scope>
</reference>
<evidence type="ECO:0000313" key="1">
    <source>
        <dbReference type="EMBL" id="KKL63391.1"/>
    </source>
</evidence>
<name>A0A0F9EB19_9ZZZZ</name>